<dbReference type="RefSeq" id="WP_034932328.1">
    <property type="nucleotide sequence ID" value="NZ_CALMTF010000031.1"/>
</dbReference>
<dbReference type="EMBL" id="CP050139">
    <property type="protein sequence ID" value="QIP34905.1"/>
    <property type="molecule type" value="Genomic_DNA"/>
</dbReference>
<keyword evidence="3" id="KW-1185">Reference proteome</keyword>
<evidence type="ECO:0000313" key="2">
    <source>
        <dbReference type="EMBL" id="QIP34905.1"/>
    </source>
</evidence>
<dbReference type="SUPFAM" id="SSF53756">
    <property type="entry name" value="UDP-Glycosyltransferase/glycogen phosphorylase"/>
    <property type="match status" value="1"/>
</dbReference>
<dbReference type="KEGG" id="kre:GWK63_04890"/>
<dbReference type="Gene3D" id="3.40.50.2000">
    <property type="entry name" value="Glycogen Phosphorylase B"/>
    <property type="match status" value="1"/>
</dbReference>
<sequence length="369" mass="41821">MTRSLFISVHDFRSLRKASIHFIAAEMARRGPVAFLSIGLSALSLRRGDTRANLVERANRVEVVDGVECYLWRMPWHPFNLRRAALAPVERGLFWLYRRMLPAIARRWIRRADTVFIESGMAPIFIADVRKLNPDARIIYLMSDDLEVVGCADTIKKDFVRNFDMIDTVRMPSRYLLERLPHARSAVFAPHGIDRSIADATYPDPYRPGRISCVSIGSMLFDRTFFQLAAQLRPDIDFHIIGAGHAADGLDAPNIIIHPEMAFERTLAYLQHASFGVAPYRDANTPRYLLDTSLKLRQFALFGIPAVCPDFALNETAGRFGYRPGDARSIGQAIGDALRFSDPIELEAHSWPEIVQRILTPQDYPDTHV</sequence>
<dbReference type="GeneID" id="85021481"/>
<dbReference type="InterPro" id="IPR054299">
    <property type="entry name" value="GumK_N"/>
</dbReference>
<name>A0A181C8Z0_9PROT</name>
<feature type="domain" description="Glucuronosyltransferase GumK N-terminal" evidence="1">
    <location>
        <begin position="6"/>
        <end position="172"/>
    </location>
</feature>
<protein>
    <submittedName>
        <fullName evidence="2">Polysaccharide biosynthesis protein GumK</fullName>
    </submittedName>
</protein>
<dbReference type="Proteomes" id="UP000502533">
    <property type="component" value="Chromosome"/>
</dbReference>
<evidence type="ECO:0000313" key="3">
    <source>
        <dbReference type="Proteomes" id="UP000502533"/>
    </source>
</evidence>
<accession>A0A181C8Z0</accession>
<gene>
    <name evidence="2" type="ORF">GWK63_04890</name>
</gene>
<organism evidence="2 3">
    <name type="scientific">Komagataeibacter rhaeticus</name>
    <dbReference type="NCBI Taxonomy" id="215221"/>
    <lineage>
        <taxon>Bacteria</taxon>
        <taxon>Pseudomonadati</taxon>
        <taxon>Pseudomonadota</taxon>
        <taxon>Alphaproteobacteria</taxon>
        <taxon>Acetobacterales</taxon>
        <taxon>Acetobacteraceae</taxon>
        <taxon>Komagataeibacter</taxon>
    </lineage>
</organism>
<evidence type="ECO:0000259" key="1">
    <source>
        <dbReference type="Pfam" id="PF22059"/>
    </source>
</evidence>
<reference evidence="2 3" key="1">
    <citation type="submission" date="2020-03" db="EMBL/GenBank/DDBJ databases">
        <title>Isolation of cellulose-producing strains, genome characterization and application of the synthesized cellulose films as an economical and sustainable material for piezoelectric sensor construction.</title>
        <authorList>
            <person name="Mangayil R.K."/>
        </authorList>
    </citation>
    <scope>NUCLEOTIDE SEQUENCE [LARGE SCALE GENOMIC DNA]</scope>
    <source>
        <strain evidence="2 3">ENS 9a1a</strain>
    </source>
</reference>
<proteinExistence type="predicted"/>
<dbReference type="Gene3D" id="3.40.50.11010">
    <property type="match status" value="1"/>
</dbReference>
<dbReference type="Pfam" id="PF22059">
    <property type="entry name" value="GumK_N"/>
    <property type="match status" value="1"/>
</dbReference>
<dbReference type="AlphaFoldDB" id="A0A181C8Z0"/>